<dbReference type="InterPro" id="IPR041677">
    <property type="entry name" value="DNA2/NAM7_AAA_11"/>
</dbReference>
<comment type="caution">
    <text evidence="3">The sequence shown here is derived from an EMBL/GenBank/DDBJ whole genome shotgun (WGS) entry which is preliminary data.</text>
</comment>
<evidence type="ECO:0000313" key="3">
    <source>
        <dbReference type="EMBL" id="MCR1823986.1"/>
    </source>
</evidence>
<evidence type="ECO:0000259" key="1">
    <source>
        <dbReference type="Pfam" id="PF13086"/>
    </source>
</evidence>
<dbReference type="Gene3D" id="3.40.50.300">
    <property type="entry name" value="P-loop containing nucleotide triphosphate hydrolases"/>
    <property type="match status" value="2"/>
</dbReference>
<proteinExistence type="predicted"/>
<protein>
    <submittedName>
        <fullName evidence="3">AAA domain-containing protein</fullName>
    </submittedName>
</protein>
<dbReference type="RefSeq" id="WP_257560620.1">
    <property type="nucleotide sequence ID" value="NZ_JANKBY010000223.1"/>
</dbReference>
<dbReference type="CDD" id="cd18808">
    <property type="entry name" value="SF1_C_Upf1"/>
    <property type="match status" value="1"/>
</dbReference>
<sequence>MSLLYYDAIYSNSEKKAEMVKRVSETNFDMFEKYIDLAIDAQERKKVSVAWREVEGATISLKQRTNCFTYDVNEEIIFSIPKNLYKLHIINGNLELNSVNTIMIINSTTIPENITFSKKCVLKSDNECYISLDKEINLDNVVNLILNNTIVINLEKLDFDFNYKEISQKNNMNFRVTNILSQEDIYRVQFEGSLNNVEPIVLPNGIEIDDWSIIKRNDNDKIKYSSGKKLNIIKKDIGIVYTDDFVDDNTELFINGCKINHKMIKISSPNRIIYKGHDYNLSNKNGVLKILLDENIGLGKFVVADDMGIEYEADIRKEYSRGNTIKVELIDEEDDAEEMFTSFSKIDYFFEDGVDMVTNGEPSRIRGRRNPNYKEFKIKSTNKNENTIELEYPPVRGQINNKIGVEDLPKRLHLPINTYQLEKQKQALNKINKTPLFENKGILSLVESKDIKGVWRNFPKKQVSEWYVLTDESRDGTIKQREFVERAISTPDFMLLEGPPGSGKTTAIIELIIQLIKDNKRILLSSSTHVAIDNVLERIKELGLMEDILPLRIGEKRSISESVKEFAIGDILTEDNKIYSDIILDSANLVCGTTIGILQHPHFKNANQDIPIAPAFDYLIMDESSKATFQEFLVPALYAKKWILVGDIKQLSPFTDREHIEANLSDFGNVFNQNQQQASLMIFKYIRNLDVKFSNFAVVKLESDVMSAMIDEIKSRVDDEVDFINEKIPYIGFITEREIDLKEYPTINVISKMELARGDIKSWVLPGLSMIFVDNLIYDEVCKYIPANKLHFNVQNWESSKSCFRSNYYYDKSSNKISIRDRGRDIYDNDKIVDFNNKFLRDKDWAQEVAWRIVRKYDLRLSNKDTTRIEAEVDSLIPSIDRNIVSDKVDIIQSIALPSILESLQVGVPKFKNFRYTSVLNSGFKEEDLIKRHICLDYQQRMHPDISIFPREQFYSNKALKDSNRLNREWNFNRYSKRSIWLDVRGKAHTSKNELEVRAMITELKEFILWAKNNPKKDNEPWSVACLTFYNGQARKIRDALREYTGMSKKVSQFEKDGVKIYLYTIDKFQGREADITYISMVQTSRVGFLDSPNRLNVGLTRARYQRVIIGHKGYFENQRQSEELRNLASSELGVVWKEKSHEAKY</sequence>
<dbReference type="PANTHER" id="PTHR10887:SF495">
    <property type="entry name" value="HELICASE SENATAXIN ISOFORM X1-RELATED"/>
    <property type="match status" value="1"/>
</dbReference>
<dbReference type="EMBL" id="JANKBY010000223">
    <property type="protein sequence ID" value="MCR1823986.1"/>
    <property type="molecule type" value="Genomic_DNA"/>
</dbReference>
<name>A0A9X2MH35_9FIRM</name>
<dbReference type="AlphaFoldDB" id="A0A9X2MH35"/>
<dbReference type="InterPro" id="IPR027417">
    <property type="entry name" value="P-loop_NTPase"/>
</dbReference>
<evidence type="ECO:0000313" key="4">
    <source>
        <dbReference type="Proteomes" id="UP001140817"/>
    </source>
</evidence>
<accession>A0A9X2MH35</accession>
<organism evidence="3 4">
    <name type="scientific">Terrisporobacter muris</name>
    <dbReference type="NCBI Taxonomy" id="2963284"/>
    <lineage>
        <taxon>Bacteria</taxon>
        <taxon>Bacillati</taxon>
        <taxon>Bacillota</taxon>
        <taxon>Clostridia</taxon>
        <taxon>Peptostreptococcales</taxon>
        <taxon>Peptostreptococcaceae</taxon>
        <taxon>Terrisporobacter</taxon>
    </lineage>
</organism>
<dbReference type="SUPFAM" id="SSF52540">
    <property type="entry name" value="P-loop containing nucleoside triphosphate hydrolases"/>
    <property type="match status" value="2"/>
</dbReference>
<dbReference type="InterPro" id="IPR047187">
    <property type="entry name" value="SF1_C_Upf1"/>
</dbReference>
<dbReference type="InterPro" id="IPR041679">
    <property type="entry name" value="DNA2/NAM7-like_C"/>
</dbReference>
<dbReference type="Pfam" id="PF13087">
    <property type="entry name" value="AAA_12"/>
    <property type="match status" value="1"/>
</dbReference>
<reference evidence="3" key="1">
    <citation type="submission" date="2022-07" db="EMBL/GenBank/DDBJ databases">
        <title>Enhanced cultured diversity of the mouse gut microbiota enables custom-made synthetic communities.</title>
        <authorList>
            <person name="Afrizal A."/>
        </authorList>
    </citation>
    <scope>NUCLEOTIDE SEQUENCE</scope>
    <source>
        <strain evidence="3">DSM 29186</strain>
    </source>
</reference>
<evidence type="ECO:0000259" key="2">
    <source>
        <dbReference type="Pfam" id="PF13087"/>
    </source>
</evidence>
<dbReference type="PANTHER" id="PTHR10887">
    <property type="entry name" value="DNA2/NAM7 HELICASE FAMILY"/>
    <property type="match status" value="1"/>
</dbReference>
<dbReference type="Pfam" id="PF13086">
    <property type="entry name" value="AAA_11"/>
    <property type="match status" value="1"/>
</dbReference>
<dbReference type="InterPro" id="IPR045055">
    <property type="entry name" value="DNA2/NAM7-like"/>
</dbReference>
<gene>
    <name evidence="3" type="ORF">NSA58_14440</name>
</gene>
<keyword evidence="4" id="KW-1185">Reference proteome</keyword>
<feature type="domain" description="DNA2/NAM7 helicase helicase" evidence="1">
    <location>
        <begin position="479"/>
        <end position="572"/>
    </location>
</feature>
<feature type="domain" description="DNA2/NAM7 helicase-like C-terminal" evidence="2">
    <location>
        <begin position="931"/>
        <end position="1113"/>
    </location>
</feature>
<dbReference type="Proteomes" id="UP001140817">
    <property type="component" value="Unassembled WGS sequence"/>
</dbReference>
<dbReference type="GO" id="GO:0004386">
    <property type="term" value="F:helicase activity"/>
    <property type="evidence" value="ECO:0007669"/>
    <property type="project" value="InterPro"/>
</dbReference>